<keyword evidence="1 3" id="KW-0378">Hydrolase</keyword>
<dbReference type="InterPro" id="IPR017439">
    <property type="entry name" value="Amidohydrolase"/>
</dbReference>
<dbReference type="Pfam" id="PF07687">
    <property type="entry name" value="M20_dimer"/>
    <property type="match status" value="1"/>
</dbReference>
<sequence>MNVNEIKPANLEFKENLTEHFKWFHRHPELALEEHETTRKIKELLAKIEGVELLELGLPTGALARIVGDVSGPVIAIRADIDALPITEASGLAHSSENAGRMHACGHDFHTTALLGAATLLAAQRKSLPGTVLLLFQPAEEAEHGGEKVVQTGIFKTYGIQRILGLHVRSGMPVGTIGISGGPFSAAVDRFVIRISGKGCHGSAPQDGLDPIPAAARLIGSFQEIVSRGISPRESAVVSVTRVTSGTSWNIIPDSAELEGTVRSFDPSVRERVVESMEKKLNALQAEGYQTDFQWLPGCPATNNDGDLAELIAQTALNNGFAVVSQQPEMGGEDFSCYQELIPGALFHVGIGDTYPLHNAGFSADLSALAPAAGLMARIAMETIAKEKEG</sequence>
<dbReference type="InterPro" id="IPR002933">
    <property type="entry name" value="Peptidase_M20"/>
</dbReference>
<dbReference type="SUPFAM" id="SSF53187">
    <property type="entry name" value="Zn-dependent exopeptidases"/>
    <property type="match status" value="1"/>
</dbReference>
<organism evidence="3">
    <name type="scientific">bioreactor metagenome</name>
    <dbReference type="NCBI Taxonomy" id="1076179"/>
    <lineage>
        <taxon>unclassified sequences</taxon>
        <taxon>metagenomes</taxon>
        <taxon>ecological metagenomes</taxon>
    </lineage>
</organism>
<proteinExistence type="predicted"/>
<dbReference type="EC" id="3.-.-.-" evidence="3"/>
<evidence type="ECO:0000313" key="3">
    <source>
        <dbReference type="EMBL" id="MPM21019.1"/>
    </source>
</evidence>
<comment type="caution">
    <text evidence="3">The sequence shown here is derived from an EMBL/GenBank/DDBJ whole genome shotgun (WGS) entry which is preliminary data.</text>
</comment>
<dbReference type="PIRSF" id="PIRSF005962">
    <property type="entry name" value="Pept_M20D_amidohydro"/>
    <property type="match status" value="1"/>
</dbReference>
<name>A0A644XY42_9ZZZZ</name>
<dbReference type="EMBL" id="VSSQ01003504">
    <property type="protein sequence ID" value="MPM21019.1"/>
    <property type="molecule type" value="Genomic_DNA"/>
</dbReference>
<dbReference type="Gene3D" id="3.30.70.360">
    <property type="match status" value="1"/>
</dbReference>
<dbReference type="FunFam" id="3.30.70.360:FF:000001">
    <property type="entry name" value="N-acetyldiaminopimelate deacetylase"/>
    <property type="match status" value="1"/>
</dbReference>
<dbReference type="PANTHER" id="PTHR11014">
    <property type="entry name" value="PEPTIDASE M20 FAMILY MEMBER"/>
    <property type="match status" value="1"/>
</dbReference>
<accession>A0A644XY42</accession>
<dbReference type="AlphaFoldDB" id="A0A644XY42"/>
<dbReference type="Pfam" id="PF01546">
    <property type="entry name" value="Peptidase_M20"/>
    <property type="match status" value="1"/>
</dbReference>
<protein>
    <submittedName>
        <fullName evidence="3">Putative hydrolase YxeP</fullName>
        <ecNumber evidence="3">3.-.-.-</ecNumber>
    </submittedName>
</protein>
<dbReference type="GO" id="GO:0016787">
    <property type="term" value="F:hydrolase activity"/>
    <property type="evidence" value="ECO:0007669"/>
    <property type="project" value="UniProtKB-KW"/>
</dbReference>
<evidence type="ECO:0000259" key="2">
    <source>
        <dbReference type="Pfam" id="PF07687"/>
    </source>
</evidence>
<dbReference type="SUPFAM" id="SSF55031">
    <property type="entry name" value="Bacterial exopeptidase dimerisation domain"/>
    <property type="match status" value="1"/>
</dbReference>
<dbReference type="InterPro" id="IPR036264">
    <property type="entry name" value="Bact_exopeptidase_dim_dom"/>
</dbReference>
<dbReference type="Gene3D" id="3.40.630.10">
    <property type="entry name" value="Zn peptidases"/>
    <property type="match status" value="1"/>
</dbReference>
<reference evidence="3" key="1">
    <citation type="submission" date="2019-08" db="EMBL/GenBank/DDBJ databases">
        <authorList>
            <person name="Kucharzyk K."/>
            <person name="Murdoch R.W."/>
            <person name="Higgins S."/>
            <person name="Loffler F."/>
        </authorList>
    </citation>
    <scope>NUCLEOTIDE SEQUENCE</scope>
</reference>
<gene>
    <name evidence="3" type="primary">yxeP_17</name>
    <name evidence="3" type="ORF">SDC9_67458</name>
</gene>
<dbReference type="PANTHER" id="PTHR11014:SF63">
    <property type="entry name" value="METALLOPEPTIDASE, PUTATIVE (AFU_ORTHOLOGUE AFUA_6G09600)-RELATED"/>
    <property type="match status" value="1"/>
</dbReference>
<dbReference type="NCBIfam" id="TIGR01891">
    <property type="entry name" value="amidohydrolases"/>
    <property type="match status" value="1"/>
</dbReference>
<dbReference type="InterPro" id="IPR011650">
    <property type="entry name" value="Peptidase_M20_dimer"/>
</dbReference>
<feature type="domain" description="Peptidase M20 dimerisation" evidence="2">
    <location>
        <begin position="191"/>
        <end position="287"/>
    </location>
</feature>
<evidence type="ECO:0000256" key="1">
    <source>
        <dbReference type="ARBA" id="ARBA00022801"/>
    </source>
</evidence>